<dbReference type="Gene3D" id="3.40.630.30">
    <property type="match status" value="1"/>
</dbReference>
<sequence>MTEPRISAVNGQKRPTFFTTTRHQYTLHNGEEVQICVQSFDPQETSLSPFSTALDPSNKSWILGVNGTLFINPGEDDTVRSTAGKFTGLLIKRELFPQVGDEFLRRMMSVNSFTRQQAQQLFDAQGRLKSKFKGRGIWGSENDSSWIFELGTTEIAPEYRREGVGRKMIECVREEVLTWAREAQRDVLMVLMLGATKSAIDEHKVSQPACSAAELQQVSSTARQTAKHFWRSLGFRRLSARSNWFGWTRSVAGPRDHPFSVDGEWESEDEMVKFESHDDDTAPDVAEKWACYHDDYTSS</sequence>
<dbReference type="InterPro" id="IPR016181">
    <property type="entry name" value="Acyl_CoA_acyltransferase"/>
</dbReference>
<accession>A0A9W8YLE2</accession>
<dbReference type="Proteomes" id="UP001140453">
    <property type="component" value="Unassembled WGS sequence"/>
</dbReference>
<dbReference type="SUPFAM" id="SSF55729">
    <property type="entry name" value="Acyl-CoA N-acyltransferases (Nat)"/>
    <property type="match status" value="1"/>
</dbReference>
<evidence type="ECO:0000313" key="1">
    <source>
        <dbReference type="EMBL" id="KAJ4387532.1"/>
    </source>
</evidence>
<comment type="caution">
    <text evidence="1">The sequence shown here is derived from an EMBL/GenBank/DDBJ whole genome shotgun (WGS) entry which is preliminary data.</text>
</comment>
<protein>
    <recommendedName>
        <fullName evidence="3">N-acetyltransferase domain-containing protein</fullName>
    </recommendedName>
</protein>
<gene>
    <name evidence="1" type="ORF">N0V93_008127</name>
</gene>
<dbReference type="AlphaFoldDB" id="A0A9W8YLE2"/>
<name>A0A9W8YLE2_9PEZI</name>
<evidence type="ECO:0000313" key="2">
    <source>
        <dbReference type="Proteomes" id="UP001140453"/>
    </source>
</evidence>
<organism evidence="1 2">
    <name type="scientific">Gnomoniopsis smithogilvyi</name>
    <dbReference type="NCBI Taxonomy" id="1191159"/>
    <lineage>
        <taxon>Eukaryota</taxon>
        <taxon>Fungi</taxon>
        <taxon>Dikarya</taxon>
        <taxon>Ascomycota</taxon>
        <taxon>Pezizomycotina</taxon>
        <taxon>Sordariomycetes</taxon>
        <taxon>Sordariomycetidae</taxon>
        <taxon>Diaporthales</taxon>
        <taxon>Gnomoniaceae</taxon>
        <taxon>Gnomoniopsis</taxon>
    </lineage>
</organism>
<keyword evidence="2" id="KW-1185">Reference proteome</keyword>
<dbReference type="OrthoDB" id="508139at2759"/>
<dbReference type="CDD" id="cd04301">
    <property type="entry name" value="NAT_SF"/>
    <property type="match status" value="1"/>
</dbReference>
<dbReference type="EMBL" id="JAPEVB010000005">
    <property type="protein sequence ID" value="KAJ4387532.1"/>
    <property type="molecule type" value="Genomic_DNA"/>
</dbReference>
<reference evidence="1" key="1">
    <citation type="submission" date="2022-10" db="EMBL/GenBank/DDBJ databases">
        <title>Tapping the CABI collections for fungal endophytes: first genome assemblies for Collariella, Neodidymelliopsis, Ascochyta clinopodiicola, Didymella pomorum, Didymosphaeria variabile, Neocosmospora piperis and Neocucurbitaria cava.</title>
        <authorList>
            <person name="Hill R."/>
        </authorList>
    </citation>
    <scope>NUCLEOTIDE SEQUENCE</scope>
    <source>
        <strain evidence="1">IMI 355082</strain>
    </source>
</reference>
<proteinExistence type="predicted"/>
<evidence type="ECO:0008006" key="3">
    <source>
        <dbReference type="Google" id="ProtNLM"/>
    </source>
</evidence>